<reference evidence="5" key="1">
    <citation type="journal article" date="2023" name="Phytobiomes J">
        <title>Deciphering the key players within the bacterial microbiota associated with aerial crown gall tumors on rhododendron: Insights into the gallobiome.</title>
        <authorList>
            <person name="Kuzmanovic N."/>
            <person name="Nesme J."/>
            <person name="Wolf J."/>
            <person name="Neumann-Schaal M."/>
            <person name="Petersen J."/>
            <person name="Fernandez-Gnecco G."/>
            <person name="Sproeer C."/>
            <person name="Bunk B."/>
            <person name="Overmann J."/>
            <person name="Sorensen S.J."/>
            <person name="Idczak E."/>
            <person name="Smalla K."/>
        </authorList>
    </citation>
    <scope>NUCLEOTIDE SEQUENCE</scope>
    <source>
        <strain evidence="5">Rho-11.1</strain>
    </source>
</reference>
<dbReference type="InterPro" id="IPR000120">
    <property type="entry name" value="Amidase"/>
</dbReference>
<comment type="caution">
    <text evidence="5">The sequence shown here is derived from an EMBL/GenBank/DDBJ whole genome shotgun (WGS) entry which is preliminary data.</text>
</comment>
<accession>A0AAW9FNN4</accession>
<dbReference type="Pfam" id="PF01425">
    <property type="entry name" value="Amidase"/>
    <property type="match status" value="1"/>
</dbReference>
<comment type="function">
    <text evidence="1">Hydrolyzes indole-3-acetamide (IAM) into indole-3-acetic acid (IAA).</text>
</comment>
<dbReference type="PANTHER" id="PTHR11895:SF170">
    <property type="entry name" value="AMIDASE"/>
    <property type="match status" value="1"/>
</dbReference>
<organism evidence="5">
    <name type="scientific">Agrobacterium rosae</name>
    <dbReference type="NCBI Taxonomy" id="1972867"/>
    <lineage>
        <taxon>Bacteria</taxon>
        <taxon>Pseudomonadati</taxon>
        <taxon>Pseudomonadota</taxon>
        <taxon>Alphaproteobacteria</taxon>
        <taxon>Hyphomicrobiales</taxon>
        <taxon>Rhizobiaceae</taxon>
        <taxon>Rhizobium/Agrobacterium group</taxon>
        <taxon>Agrobacterium</taxon>
    </lineage>
</organism>
<evidence type="ECO:0000256" key="1">
    <source>
        <dbReference type="ARBA" id="ARBA00003871"/>
    </source>
</evidence>
<evidence type="ECO:0000259" key="4">
    <source>
        <dbReference type="Pfam" id="PF01425"/>
    </source>
</evidence>
<evidence type="ECO:0000256" key="2">
    <source>
        <dbReference type="ARBA" id="ARBA00021874"/>
    </source>
</evidence>
<dbReference type="InterPro" id="IPR023631">
    <property type="entry name" value="Amidase_dom"/>
</dbReference>
<proteinExistence type="predicted"/>
<keyword evidence="5" id="KW-0378">Hydrolase</keyword>
<dbReference type="PANTHER" id="PTHR11895">
    <property type="entry name" value="TRANSAMIDASE"/>
    <property type="match status" value="1"/>
</dbReference>
<dbReference type="SUPFAM" id="SSF75304">
    <property type="entry name" value="Amidase signature (AS) enzymes"/>
    <property type="match status" value="1"/>
</dbReference>
<feature type="region of interest" description="Disordered" evidence="3">
    <location>
        <begin position="145"/>
        <end position="177"/>
    </location>
</feature>
<dbReference type="AlphaFoldDB" id="A0AAW9FNN4"/>
<dbReference type="Gene3D" id="3.90.1300.10">
    <property type="entry name" value="Amidase signature (AS) domain"/>
    <property type="match status" value="1"/>
</dbReference>
<dbReference type="Gene3D" id="1.10.20.60">
    <property type="entry name" value="Glu-tRNAGln amidotransferase C subunit, N-terminal domain"/>
    <property type="match status" value="1"/>
</dbReference>
<name>A0AAW9FNN4_9HYPH</name>
<evidence type="ECO:0000313" key="5">
    <source>
        <dbReference type="EMBL" id="MDX8304458.1"/>
    </source>
</evidence>
<sequence length="518" mass="56226">MKGANFPTFRQIRELADHYNLELTDAEVTSYQGMMSGVIKSTEVLEAIPEFRPEVKYPRTPGYRPDAEENPYNAWYYKCRIEGAPSGLLKGYDVGIKDAHCVAGVPMMNGTRVLEGYIPDIDATIVTRILDAGGTIVGKTNTEDSSFSGGGFTSARGPMRIPRKPTHPAGGSSGGSAAAVAAGDIKMATGGDQAGSIRLPASRCGIVGHKPTFGLVPYTGCVMIDMTLDHVGPMCDTVENTARLLSAIAGPDPLDPRQRGVIPENYVRDYMPAIDRGVKGLKIGLLKEGFNQKPWADLGFPGSDEVVDQKCRAAIKELERFGAEVKEVSVPMHLVGPHIWNGIGLEGPTKFMIEGNNAGTNWEGFYNTSLIDAVGRNFESRARDLPVPVKLVLLAGAYLNKYYHGRYYAKAQNQRHLLKAAYDEIFKEVDIIAMPTIPFVTPPIPDENASLEEYMSLTLNMIANTTPHCVTGHPAISVPCGLSDDIPIGLMLVGRHFDDLTVLQVADAVEKSADWQTR</sequence>
<dbReference type="RefSeq" id="WP_320203194.1">
    <property type="nucleotide sequence ID" value="NZ_CP192782.1"/>
</dbReference>
<dbReference type="PROSITE" id="PS00571">
    <property type="entry name" value="AMIDASES"/>
    <property type="match status" value="1"/>
</dbReference>
<evidence type="ECO:0000256" key="3">
    <source>
        <dbReference type="SAM" id="MobiDB-lite"/>
    </source>
</evidence>
<protein>
    <recommendedName>
        <fullName evidence="2">Indoleacetamide hydrolase</fullName>
    </recommendedName>
</protein>
<dbReference type="EMBL" id="JAVRAF010000007">
    <property type="protein sequence ID" value="MDX8304458.1"/>
    <property type="molecule type" value="Genomic_DNA"/>
</dbReference>
<gene>
    <name evidence="5" type="ORF">RMR22_19550</name>
</gene>
<dbReference type="NCBIfam" id="NF005565">
    <property type="entry name" value="PRK07235.1"/>
    <property type="match status" value="1"/>
</dbReference>
<dbReference type="InterPro" id="IPR020556">
    <property type="entry name" value="Amidase_CS"/>
</dbReference>
<dbReference type="GO" id="GO:0016787">
    <property type="term" value="F:hydrolase activity"/>
    <property type="evidence" value="ECO:0007669"/>
    <property type="project" value="UniProtKB-KW"/>
</dbReference>
<feature type="domain" description="Amidase" evidence="4">
    <location>
        <begin position="80"/>
        <end position="503"/>
    </location>
</feature>
<dbReference type="InterPro" id="IPR036928">
    <property type="entry name" value="AS_sf"/>
</dbReference>